<dbReference type="Proteomes" id="UP000054995">
    <property type="component" value="Unassembled WGS sequence"/>
</dbReference>
<reference evidence="5 6" key="1">
    <citation type="submission" date="2015-01" db="EMBL/GenBank/DDBJ databases">
        <title>Evolution of Trichinella species and genotypes.</title>
        <authorList>
            <person name="Korhonen P.K."/>
            <person name="Edoardo P."/>
            <person name="Giuseppe L.R."/>
            <person name="Gasser R.B."/>
        </authorList>
    </citation>
    <scope>NUCLEOTIDE SEQUENCE [LARGE SCALE GENOMIC DNA]</scope>
    <source>
        <strain evidence="2">ISS13</strain>
        <strain evidence="1">ISS141</strain>
        <strain evidence="4">ISS176</strain>
        <strain evidence="3">ISS470</strain>
    </source>
</reference>
<dbReference type="EMBL" id="JYDU01000056">
    <property type="protein sequence ID" value="KRX95454.1"/>
    <property type="molecule type" value="Genomic_DNA"/>
</dbReference>
<evidence type="ECO:0000313" key="3">
    <source>
        <dbReference type="EMBL" id="KRY91322.1"/>
    </source>
</evidence>
<dbReference type="Proteomes" id="UP000054815">
    <property type="component" value="Unassembled WGS sequence"/>
</dbReference>
<evidence type="ECO:0000313" key="2">
    <source>
        <dbReference type="EMBL" id="KRY79212.1"/>
    </source>
</evidence>
<evidence type="ECO:0000313" key="1">
    <source>
        <dbReference type="EMBL" id="KRX95454.1"/>
    </source>
</evidence>
<organism evidence="3 7">
    <name type="scientific">Trichinella pseudospiralis</name>
    <name type="common">Parasitic roundworm</name>
    <dbReference type="NCBI Taxonomy" id="6337"/>
    <lineage>
        <taxon>Eukaryota</taxon>
        <taxon>Metazoa</taxon>
        <taxon>Ecdysozoa</taxon>
        <taxon>Nematoda</taxon>
        <taxon>Enoplea</taxon>
        <taxon>Dorylaimia</taxon>
        <taxon>Trichinellida</taxon>
        <taxon>Trichinellidae</taxon>
        <taxon>Trichinella</taxon>
    </lineage>
</organism>
<dbReference type="EMBL" id="JYDV01000002">
    <property type="protein sequence ID" value="KRZ45830.1"/>
    <property type="molecule type" value="Genomic_DNA"/>
</dbReference>
<dbReference type="EMBL" id="JYDT01000014">
    <property type="protein sequence ID" value="KRY91322.1"/>
    <property type="molecule type" value="Genomic_DNA"/>
</dbReference>
<dbReference type="AlphaFoldDB" id="A0A0V1FYZ3"/>
<evidence type="ECO:0000313" key="5">
    <source>
        <dbReference type="Proteomes" id="UP000054632"/>
    </source>
</evidence>
<dbReference type="EMBL" id="JYDR01000002">
    <property type="protein sequence ID" value="KRY79212.1"/>
    <property type="molecule type" value="Genomic_DNA"/>
</dbReference>
<evidence type="ECO:0000313" key="6">
    <source>
        <dbReference type="Proteomes" id="UP000054815"/>
    </source>
</evidence>
<accession>A0A0V1FYZ3</accession>
<evidence type="ECO:0000313" key="7">
    <source>
        <dbReference type="Proteomes" id="UP000054995"/>
    </source>
</evidence>
<protein>
    <submittedName>
        <fullName evidence="3">Uncharacterized protein</fullName>
    </submittedName>
</protein>
<dbReference type="Proteomes" id="UP000054826">
    <property type="component" value="Unassembled WGS sequence"/>
</dbReference>
<name>A0A0V1FYZ3_TRIPS</name>
<gene>
    <name evidence="2" type="ORF">T4A_10375</name>
    <name evidence="4" type="ORF">T4C_3002</name>
    <name evidence="3" type="ORF">T4D_14709</name>
    <name evidence="1" type="ORF">T4E_8726</name>
</gene>
<dbReference type="Proteomes" id="UP000054632">
    <property type="component" value="Unassembled WGS sequence"/>
</dbReference>
<keyword evidence="7" id="KW-1185">Reference proteome</keyword>
<proteinExistence type="predicted"/>
<evidence type="ECO:0000313" key="4">
    <source>
        <dbReference type="EMBL" id="KRZ45830.1"/>
    </source>
</evidence>
<comment type="caution">
    <text evidence="3">The sequence shown here is derived from an EMBL/GenBank/DDBJ whole genome shotgun (WGS) entry which is preliminary data.</text>
</comment>
<sequence length="79" mass="8972">MANEMETHMRGLETLETPPAVHQALLMPSSGTRDKPIKKNELHKLSFLKARDRESGKIYVSTSNKEERSCYPISIEAKD</sequence>